<evidence type="ECO:0000313" key="11">
    <source>
        <dbReference type="Proteomes" id="UP000014760"/>
    </source>
</evidence>
<dbReference type="InterPro" id="IPR035874">
    <property type="entry name" value="IDS"/>
</dbReference>
<accession>R7UCK6</accession>
<dbReference type="EnsemblMetazoa" id="CapteT140944">
    <property type="protein sequence ID" value="CapteP140944"/>
    <property type="gene ID" value="CapteG140944"/>
</dbReference>
<dbReference type="PANTHER" id="PTHR45953">
    <property type="entry name" value="IDURONATE 2-SULFATASE"/>
    <property type="match status" value="1"/>
</dbReference>
<dbReference type="PANTHER" id="PTHR45953:SF1">
    <property type="entry name" value="IDURONATE 2-SULFATASE"/>
    <property type="match status" value="1"/>
</dbReference>
<feature type="signal peptide" evidence="7">
    <location>
        <begin position="1"/>
        <end position="16"/>
    </location>
</feature>
<reference evidence="11" key="1">
    <citation type="submission" date="2012-12" db="EMBL/GenBank/DDBJ databases">
        <authorList>
            <person name="Hellsten U."/>
            <person name="Grimwood J."/>
            <person name="Chapman J.A."/>
            <person name="Shapiro H."/>
            <person name="Aerts A."/>
            <person name="Otillar R.P."/>
            <person name="Terry A.Y."/>
            <person name="Boore J.L."/>
            <person name="Simakov O."/>
            <person name="Marletaz F."/>
            <person name="Cho S.-J."/>
            <person name="Edsinger-Gonzales E."/>
            <person name="Havlak P."/>
            <person name="Kuo D.-H."/>
            <person name="Larsson T."/>
            <person name="Lv J."/>
            <person name="Arendt D."/>
            <person name="Savage R."/>
            <person name="Osoegawa K."/>
            <person name="de Jong P."/>
            <person name="Lindberg D.R."/>
            <person name="Seaver E.C."/>
            <person name="Weisblat D.A."/>
            <person name="Putnam N.H."/>
            <person name="Grigoriev I.V."/>
            <person name="Rokhsar D.S."/>
        </authorList>
    </citation>
    <scope>NUCLEOTIDE SEQUENCE</scope>
    <source>
        <strain evidence="11">I ESC-2004</strain>
    </source>
</reference>
<evidence type="ECO:0000256" key="2">
    <source>
        <dbReference type="ARBA" id="ARBA00008779"/>
    </source>
</evidence>
<sequence>MRLTFLFVCLLPFVLSRHPNVLFLVVDDMRPQLGCFEGEDFPAHPHPQMHTPNIDALAARSLLLKRAHVQQAVCAPSRASVLTGRRPDTTRVHDFLHYWRETGGNFTTIPQYFKENGYKSVGMGKVFHPGHSSGQDDPISWSEKYFHADNSHWESRMHNTWLAVNDSEAEQFPLEDMQLAAHAKQTLKRLTNETQPFFLAVGFHRPHLPFVVPQRFFDLYPQEKVSLPSNPNAPIGMPEIAWADNGELRQYKDMRNGKWYGAINDTLPDEVTLNLRRAYYSAISYTDSLIGDVLSTLDDLGLRDDTIISFWADHGWQLGEHGKWSKSSNFELATHAPMMVSVPGMTDHGVVTEALTEFVDLFPSLVELTGLPAIPLCQQNSSNVLVCHEGCSFVPLITDPKRNWKRAVYSQYPRMYISGDVIMGYAMRTQEHRYTEWLTYDAGTYTPTANIHSRELYDHVIDPDENVNRVNYPEYASIVKELHSVLHAGWRKALPPNI</sequence>
<dbReference type="GO" id="GO:0046872">
    <property type="term" value="F:metal ion binding"/>
    <property type="evidence" value="ECO:0007669"/>
    <property type="project" value="UniProtKB-KW"/>
</dbReference>
<dbReference type="STRING" id="283909.R7UCK6"/>
<feature type="domain" description="Sulfatase N-terminal" evidence="8">
    <location>
        <begin position="19"/>
        <end position="370"/>
    </location>
</feature>
<name>R7UCK6_CAPTE</name>
<reference evidence="10" key="3">
    <citation type="submission" date="2015-06" db="UniProtKB">
        <authorList>
            <consortium name="EnsemblMetazoa"/>
        </authorList>
    </citation>
    <scope>IDENTIFICATION</scope>
</reference>
<evidence type="ECO:0000259" key="8">
    <source>
        <dbReference type="Pfam" id="PF00884"/>
    </source>
</evidence>
<dbReference type="Gene3D" id="3.40.720.10">
    <property type="entry name" value="Alkaline Phosphatase, subunit A"/>
    <property type="match status" value="1"/>
</dbReference>
<keyword evidence="3" id="KW-0479">Metal-binding</keyword>
<dbReference type="InterPro" id="IPR024607">
    <property type="entry name" value="Sulfatase_CS"/>
</dbReference>
<evidence type="ECO:0000256" key="6">
    <source>
        <dbReference type="ARBA" id="ARBA00022837"/>
    </source>
</evidence>
<evidence type="ECO:0000256" key="4">
    <source>
        <dbReference type="ARBA" id="ARBA00022729"/>
    </source>
</evidence>
<evidence type="ECO:0000256" key="3">
    <source>
        <dbReference type="ARBA" id="ARBA00022723"/>
    </source>
</evidence>
<dbReference type="SUPFAM" id="SSF53649">
    <property type="entry name" value="Alkaline phosphatase-like"/>
    <property type="match status" value="1"/>
</dbReference>
<gene>
    <name evidence="9" type="ORF">CAPTEDRAFT_140944</name>
</gene>
<evidence type="ECO:0000313" key="9">
    <source>
        <dbReference type="EMBL" id="ELU00977.1"/>
    </source>
</evidence>
<dbReference type="OrthoDB" id="96314at2759"/>
<dbReference type="OMA" id="LYHYNVP"/>
<keyword evidence="6" id="KW-0106">Calcium</keyword>
<protein>
    <recommendedName>
        <fullName evidence="8">Sulfatase N-terminal domain-containing protein</fullName>
    </recommendedName>
</protein>
<organism evidence="9">
    <name type="scientific">Capitella teleta</name>
    <name type="common">Polychaete worm</name>
    <dbReference type="NCBI Taxonomy" id="283909"/>
    <lineage>
        <taxon>Eukaryota</taxon>
        <taxon>Metazoa</taxon>
        <taxon>Spiralia</taxon>
        <taxon>Lophotrochozoa</taxon>
        <taxon>Annelida</taxon>
        <taxon>Polychaeta</taxon>
        <taxon>Sedentaria</taxon>
        <taxon>Scolecida</taxon>
        <taxon>Capitellidae</taxon>
        <taxon>Capitella</taxon>
    </lineage>
</organism>
<dbReference type="AlphaFoldDB" id="R7UCK6"/>
<keyword evidence="5" id="KW-0378">Hydrolase</keyword>
<feature type="chain" id="PRO_5008787907" description="Sulfatase N-terminal domain-containing protein" evidence="7">
    <location>
        <begin position="17"/>
        <end position="498"/>
    </location>
</feature>
<keyword evidence="11" id="KW-1185">Reference proteome</keyword>
<evidence type="ECO:0000256" key="5">
    <source>
        <dbReference type="ARBA" id="ARBA00022801"/>
    </source>
</evidence>
<dbReference type="GO" id="GO:0005737">
    <property type="term" value="C:cytoplasm"/>
    <property type="evidence" value="ECO:0007669"/>
    <property type="project" value="TreeGrafter"/>
</dbReference>
<comment type="similarity">
    <text evidence="2">Belongs to the sulfatase family.</text>
</comment>
<evidence type="ECO:0000313" key="10">
    <source>
        <dbReference type="EnsemblMetazoa" id="CapteP140944"/>
    </source>
</evidence>
<dbReference type="EMBL" id="KB305494">
    <property type="protein sequence ID" value="ELU00977.1"/>
    <property type="molecule type" value="Genomic_DNA"/>
</dbReference>
<dbReference type="HOGENOM" id="CLU_006332_9_0_1"/>
<dbReference type="PROSITE" id="PS00523">
    <property type="entry name" value="SULFATASE_1"/>
    <property type="match status" value="1"/>
</dbReference>
<dbReference type="InterPro" id="IPR000917">
    <property type="entry name" value="Sulfatase_N"/>
</dbReference>
<comment type="cofactor">
    <cofactor evidence="1">
        <name>Ca(2+)</name>
        <dbReference type="ChEBI" id="CHEBI:29108"/>
    </cofactor>
</comment>
<dbReference type="EMBL" id="AMQN01009463">
    <property type="status" value="NOT_ANNOTATED_CDS"/>
    <property type="molecule type" value="Genomic_DNA"/>
</dbReference>
<dbReference type="Pfam" id="PF00884">
    <property type="entry name" value="Sulfatase"/>
    <property type="match status" value="1"/>
</dbReference>
<dbReference type="CDD" id="cd16030">
    <property type="entry name" value="iduronate-2-sulfatase"/>
    <property type="match status" value="1"/>
</dbReference>
<keyword evidence="4 7" id="KW-0732">Signal</keyword>
<evidence type="ECO:0000256" key="7">
    <source>
        <dbReference type="SAM" id="SignalP"/>
    </source>
</evidence>
<evidence type="ECO:0000256" key="1">
    <source>
        <dbReference type="ARBA" id="ARBA00001913"/>
    </source>
</evidence>
<dbReference type="GO" id="GO:0004423">
    <property type="term" value="F:iduronate-2-sulfatase activity"/>
    <property type="evidence" value="ECO:0007669"/>
    <property type="project" value="InterPro"/>
</dbReference>
<dbReference type="InterPro" id="IPR017850">
    <property type="entry name" value="Alkaline_phosphatase_core_sf"/>
</dbReference>
<reference evidence="9 11" key="2">
    <citation type="journal article" date="2013" name="Nature">
        <title>Insights into bilaterian evolution from three spiralian genomes.</title>
        <authorList>
            <person name="Simakov O."/>
            <person name="Marletaz F."/>
            <person name="Cho S.J."/>
            <person name="Edsinger-Gonzales E."/>
            <person name="Havlak P."/>
            <person name="Hellsten U."/>
            <person name="Kuo D.H."/>
            <person name="Larsson T."/>
            <person name="Lv J."/>
            <person name="Arendt D."/>
            <person name="Savage R."/>
            <person name="Osoegawa K."/>
            <person name="de Jong P."/>
            <person name="Grimwood J."/>
            <person name="Chapman J.A."/>
            <person name="Shapiro H."/>
            <person name="Aerts A."/>
            <person name="Otillar R.P."/>
            <person name="Terry A.Y."/>
            <person name="Boore J.L."/>
            <person name="Grigoriev I.V."/>
            <person name="Lindberg D.R."/>
            <person name="Seaver E.C."/>
            <person name="Weisblat D.A."/>
            <person name="Putnam N.H."/>
            <person name="Rokhsar D.S."/>
        </authorList>
    </citation>
    <scope>NUCLEOTIDE SEQUENCE</scope>
    <source>
        <strain evidence="9 11">I ESC-2004</strain>
    </source>
</reference>
<dbReference type="Proteomes" id="UP000014760">
    <property type="component" value="Unassembled WGS sequence"/>
</dbReference>
<proteinExistence type="inferred from homology"/>